<feature type="transmembrane region" description="Helical" evidence="12">
    <location>
        <begin position="172"/>
        <end position="192"/>
    </location>
</feature>
<feature type="transmembrane region" description="Helical" evidence="12">
    <location>
        <begin position="204"/>
        <end position="223"/>
    </location>
</feature>
<feature type="transmembrane region" description="Helical" evidence="12">
    <location>
        <begin position="64"/>
        <end position="82"/>
    </location>
</feature>
<evidence type="ECO:0000256" key="5">
    <source>
        <dbReference type="ARBA" id="ARBA00022692"/>
    </source>
</evidence>
<accession>A0AAW0TK66</accession>
<protein>
    <recommendedName>
        <fullName evidence="15">Sodium-coupled monocarboxylate transporter 1</fullName>
    </recommendedName>
</protein>
<keyword evidence="3" id="KW-0813">Transport</keyword>
<keyword evidence="5 12" id="KW-0812">Transmembrane</keyword>
<keyword evidence="8" id="KW-0406">Ion transport</keyword>
<feature type="transmembrane region" description="Helical" evidence="12">
    <location>
        <begin position="453"/>
        <end position="472"/>
    </location>
</feature>
<name>A0AAW0TK66_SCYPA</name>
<dbReference type="Gene3D" id="1.20.1730.10">
    <property type="entry name" value="Sodium/glucose cotransporter"/>
    <property type="match status" value="1"/>
</dbReference>
<evidence type="ECO:0000256" key="4">
    <source>
        <dbReference type="ARBA" id="ARBA00022475"/>
    </source>
</evidence>
<dbReference type="Pfam" id="PF00474">
    <property type="entry name" value="SSF"/>
    <property type="match status" value="1"/>
</dbReference>
<evidence type="ECO:0000256" key="10">
    <source>
        <dbReference type="ARBA" id="ARBA00023201"/>
    </source>
</evidence>
<keyword evidence="7" id="KW-0915">Sodium</keyword>
<evidence type="ECO:0000256" key="6">
    <source>
        <dbReference type="ARBA" id="ARBA00022989"/>
    </source>
</evidence>
<evidence type="ECO:0000256" key="3">
    <source>
        <dbReference type="ARBA" id="ARBA00022448"/>
    </source>
</evidence>
<dbReference type="GO" id="GO:0015293">
    <property type="term" value="F:symporter activity"/>
    <property type="evidence" value="ECO:0007669"/>
    <property type="project" value="TreeGrafter"/>
</dbReference>
<evidence type="ECO:0000256" key="12">
    <source>
        <dbReference type="SAM" id="Phobius"/>
    </source>
</evidence>
<evidence type="ECO:0000313" key="13">
    <source>
        <dbReference type="EMBL" id="KAK8387781.1"/>
    </source>
</evidence>
<feature type="transmembrane region" description="Helical" evidence="12">
    <location>
        <begin position="94"/>
        <end position="119"/>
    </location>
</feature>
<organism evidence="13 14">
    <name type="scientific">Scylla paramamosain</name>
    <name type="common">Mud crab</name>
    <dbReference type="NCBI Taxonomy" id="85552"/>
    <lineage>
        <taxon>Eukaryota</taxon>
        <taxon>Metazoa</taxon>
        <taxon>Ecdysozoa</taxon>
        <taxon>Arthropoda</taxon>
        <taxon>Crustacea</taxon>
        <taxon>Multicrustacea</taxon>
        <taxon>Malacostraca</taxon>
        <taxon>Eumalacostraca</taxon>
        <taxon>Eucarida</taxon>
        <taxon>Decapoda</taxon>
        <taxon>Pleocyemata</taxon>
        <taxon>Brachyura</taxon>
        <taxon>Eubrachyura</taxon>
        <taxon>Portunoidea</taxon>
        <taxon>Portunidae</taxon>
        <taxon>Portuninae</taxon>
        <taxon>Scylla</taxon>
    </lineage>
</organism>
<proteinExistence type="inferred from homology"/>
<dbReference type="EMBL" id="JARAKH010000030">
    <property type="protein sequence ID" value="KAK8387781.1"/>
    <property type="molecule type" value="Genomic_DNA"/>
</dbReference>
<keyword evidence="10" id="KW-0739">Sodium transport</keyword>
<dbReference type="PANTHER" id="PTHR42985">
    <property type="entry name" value="SODIUM-COUPLED MONOCARBOXYLATE TRANSPORTER"/>
    <property type="match status" value="1"/>
</dbReference>
<dbReference type="AlphaFoldDB" id="A0AAW0TK66"/>
<evidence type="ECO:0000256" key="7">
    <source>
        <dbReference type="ARBA" id="ARBA00023053"/>
    </source>
</evidence>
<evidence type="ECO:0000256" key="11">
    <source>
        <dbReference type="RuleBase" id="RU362091"/>
    </source>
</evidence>
<evidence type="ECO:0000313" key="14">
    <source>
        <dbReference type="Proteomes" id="UP001487740"/>
    </source>
</evidence>
<feature type="transmembrane region" description="Helical" evidence="12">
    <location>
        <begin position="288"/>
        <end position="314"/>
    </location>
</feature>
<keyword evidence="14" id="KW-1185">Reference proteome</keyword>
<dbReference type="InterPro" id="IPR051163">
    <property type="entry name" value="Sodium:Solute_Symporter_SSF"/>
</dbReference>
<feature type="transmembrane region" description="Helical" evidence="12">
    <location>
        <begin position="391"/>
        <end position="415"/>
    </location>
</feature>
<dbReference type="Proteomes" id="UP001487740">
    <property type="component" value="Unassembled WGS sequence"/>
</dbReference>
<comment type="caution">
    <text evidence="13">The sequence shown here is derived from an EMBL/GenBank/DDBJ whole genome shotgun (WGS) entry which is preliminary data.</text>
</comment>
<dbReference type="InterPro" id="IPR038377">
    <property type="entry name" value="Na/Glc_symporter_sf"/>
</dbReference>
<evidence type="ECO:0008006" key="15">
    <source>
        <dbReference type="Google" id="ProtNLM"/>
    </source>
</evidence>
<feature type="transmembrane region" description="Helical" evidence="12">
    <location>
        <begin position="140"/>
        <end position="160"/>
    </location>
</feature>
<dbReference type="NCBIfam" id="TIGR00813">
    <property type="entry name" value="sss"/>
    <property type="match status" value="1"/>
</dbReference>
<comment type="similarity">
    <text evidence="2 11">Belongs to the sodium:solute symporter (SSF) (TC 2.A.21) family.</text>
</comment>
<dbReference type="PROSITE" id="PS50283">
    <property type="entry name" value="NA_SOLUT_SYMP_3"/>
    <property type="match status" value="1"/>
</dbReference>
<feature type="transmembrane region" description="Helical" evidence="12">
    <location>
        <begin position="24"/>
        <end position="43"/>
    </location>
</feature>
<dbReference type="GO" id="GO:0005886">
    <property type="term" value="C:plasma membrane"/>
    <property type="evidence" value="ECO:0007669"/>
    <property type="project" value="UniProtKB-SubCell"/>
</dbReference>
<keyword evidence="6 12" id="KW-1133">Transmembrane helix</keyword>
<comment type="subcellular location">
    <subcellularLocation>
        <location evidence="1">Cell membrane</location>
        <topology evidence="1">Multi-pass membrane protein</topology>
    </subcellularLocation>
</comment>
<reference evidence="13 14" key="1">
    <citation type="submission" date="2023-03" db="EMBL/GenBank/DDBJ databases">
        <title>High-quality genome of Scylla paramamosain provides insights in environmental adaptation.</title>
        <authorList>
            <person name="Zhang L."/>
        </authorList>
    </citation>
    <scope>NUCLEOTIDE SEQUENCE [LARGE SCALE GENOMIC DNA]</scope>
    <source>
        <strain evidence="13">LZ_2023a</strain>
        <tissue evidence="13">Muscle</tissue>
    </source>
</reference>
<dbReference type="PANTHER" id="PTHR42985:SF40">
    <property type="entry name" value="LD47995P-RELATED"/>
    <property type="match status" value="1"/>
</dbReference>
<sequence>MSSHGEAAVSAGDLVAARFTVVDYVVFVFMLLASVGIGVFSAIKNRGRESTHNFLLGGREMSPYPVAISLLGGIFSAISILGNPTEVYYFGAQVVTSLVGIFPAIIVVHQVILPIFYNLRLVSVNEYIELRYNTTTLRKLATVCHLITKLFYMGICLYAPSLALSTVTGLSTWASMLTMGFICTFYITIGGVKAVVYTDVLQTLLMFFGVLVVVVVCCFNAGLDNLWTTSLQDGRLHVLDMNTSPYVRHTFWSTSVLGFYITVSILGLNQGCYQRFASLGSLQMAKRLAIFFVVGMFVLWGLFYFSGVVAYGIYHDCDPLISGRIEKPDQILPYLVMDKLAYIKGLPGLFVAAVYGGMLSSLSTCGNSIACLIWQDFLHPLPYFARLSSTASTTICKLLSAFAGLSGIFLGMLAGKLGNVFYVSKSISGAIMGPLVGIFVAGIFTPWANTKSVVGGFLTALIYNIWIVVGKFRYGRGSPKRLPLSTEGCPENLLLQLANATLTTTSLPDVLLDSDVFPEDAHNTTLYGGEMIDATEEEKTLYDVSYCYSGITGVIITVAVGSLMSLCTGPLRPGTVDASLVSPCCARFHEWLWNAFGGTSKQAGDSLEEKERGIALLSNSTATPS</sequence>
<evidence type="ECO:0000256" key="2">
    <source>
        <dbReference type="ARBA" id="ARBA00006434"/>
    </source>
</evidence>
<dbReference type="CDD" id="cd11492">
    <property type="entry name" value="SLC5sbd_NIS-SMVT"/>
    <property type="match status" value="1"/>
</dbReference>
<dbReference type="GO" id="GO:0006814">
    <property type="term" value="P:sodium ion transport"/>
    <property type="evidence" value="ECO:0007669"/>
    <property type="project" value="UniProtKB-KW"/>
</dbReference>
<dbReference type="InterPro" id="IPR001734">
    <property type="entry name" value="Na/solute_symporter"/>
</dbReference>
<evidence type="ECO:0000256" key="8">
    <source>
        <dbReference type="ARBA" id="ARBA00023065"/>
    </source>
</evidence>
<feature type="transmembrane region" description="Helical" evidence="12">
    <location>
        <begin position="250"/>
        <end position="268"/>
    </location>
</feature>
<evidence type="ECO:0000256" key="9">
    <source>
        <dbReference type="ARBA" id="ARBA00023136"/>
    </source>
</evidence>
<gene>
    <name evidence="13" type="ORF">O3P69_018334</name>
</gene>
<keyword evidence="9 12" id="KW-0472">Membrane</keyword>
<evidence type="ECO:0000256" key="1">
    <source>
        <dbReference type="ARBA" id="ARBA00004651"/>
    </source>
</evidence>
<feature type="transmembrane region" description="Helical" evidence="12">
    <location>
        <begin position="427"/>
        <end position="447"/>
    </location>
</feature>
<keyword evidence="4" id="KW-1003">Cell membrane</keyword>